<protein>
    <submittedName>
        <fullName evidence="5">Uncharacterized protein</fullName>
    </submittedName>
</protein>
<feature type="signal peptide" evidence="4">
    <location>
        <begin position="1"/>
        <end position="18"/>
    </location>
</feature>
<organism evidence="5 6">
    <name type="scientific">Hymenochirus boettgeri</name>
    <name type="common">Congo dwarf clawed frog</name>
    <dbReference type="NCBI Taxonomy" id="247094"/>
    <lineage>
        <taxon>Eukaryota</taxon>
        <taxon>Metazoa</taxon>
        <taxon>Chordata</taxon>
        <taxon>Craniata</taxon>
        <taxon>Vertebrata</taxon>
        <taxon>Euteleostomi</taxon>
        <taxon>Amphibia</taxon>
        <taxon>Batrachia</taxon>
        <taxon>Anura</taxon>
        <taxon>Pipoidea</taxon>
        <taxon>Pipidae</taxon>
        <taxon>Pipinae</taxon>
        <taxon>Hymenochirus</taxon>
    </lineage>
</organism>
<dbReference type="InterPro" id="IPR050961">
    <property type="entry name" value="BolA/IbaG_stress_morph_reg"/>
</dbReference>
<comment type="similarity">
    <text evidence="1 2">Belongs to the BolA/IbaG family.</text>
</comment>
<evidence type="ECO:0000256" key="2">
    <source>
        <dbReference type="RuleBase" id="RU003860"/>
    </source>
</evidence>
<gene>
    <name evidence="5" type="ORF">GDO86_016520</name>
</gene>
<accession>A0A8T2JXA7</accession>
<keyword evidence="6" id="KW-1185">Reference proteome</keyword>
<keyword evidence="4" id="KW-0732">Signal</keyword>
<reference evidence="5" key="1">
    <citation type="thesis" date="2020" institute="ProQuest LLC" country="789 East Eisenhower Parkway, Ann Arbor, MI, USA">
        <title>Comparative Genomics and Chromosome Evolution.</title>
        <authorList>
            <person name="Mudd A.B."/>
        </authorList>
    </citation>
    <scope>NUCLEOTIDE SEQUENCE</scope>
    <source>
        <strain evidence="5">Female2</strain>
        <tissue evidence="5">Blood</tissue>
    </source>
</reference>
<dbReference type="PANTHER" id="PTHR46229:SF2">
    <property type="entry name" value="BOLA-LIKE PROTEIN 1"/>
    <property type="match status" value="1"/>
</dbReference>
<dbReference type="Pfam" id="PF01722">
    <property type="entry name" value="BolA"/>
    <property type="match status" value="1"/>
</dbReference>
<sequence length="132" mass="14783">MLSLRLLQIKICFPWTVATLPYSVSRLAMEKPVEHSIRSKLTESLNPSHLEVHNESHMHAVPKDSETHFKVVVVSDSFSGKSLIQRHRLVNELLKEELAGSVHACPSMPRPLNNGKKTQHKQKPGLHGGLKA</sequence>
<feature type="region of interest" description="Disordered" evidence="3">
    <location>
        <begin position="105"/>
        <end position="132"/>
    </location>
</feature>
<evidence type="ECO:0000313" key="5">
    <source>
        <dbReference type="EMBL" id="KAG8449875.1"/>
    </source>
</evidence>
<dbReference type="Proteomes" id="UP000812440">
    <property type="component" value="Chromosome 8_10"/>
</dbReference>
<proteinExistence type="inferred from homology"/>
<dbReference type="Gene3D" id="3.30.300.90">
    <property type="entry name" value="BolA-like"/>
    <property type="match status" value="1"/>
</dbReference>
<evidence type="ECO:0000313" key="6">
    <source>
        <dbReference type="Proteomes" id="UP000812440"/>
    </source>
</evidence>
<dbReference type="GO" id="GO:0005739">
    <property type="term" value="C:mitochondrion"/>
    <property type="evidence" value="ECO:0007669"/>
    <property type="project" value="TreeGrafter"/>
</dbReference>
<evidence type="ECO:0000256" key="3">
    <source>
        <dbReference type="SAM" id="MobiDB-lite"/>
    </source>
</evidence>
<comment type="caution">
    <text evidence="5">The sequence shown here is derived from an EMBL/GenBank/DDBJ whole genome shotgun (WGS) entry which is preliminary data.</text>
</comment>
<evidence type="ECO:0000256" key="1">
    <source>
        <dbReference type="ARBA" id="ARBA00005578"/>
    </source>
</evidence>
<dbReference type="EMBL" id="JAACNH010000003">
    <property type="protein sequence ID" value="KAG8449875.1"/>
    <property type="molecule type" value="Genomic_DNA"/>
</dbReference>
<name>A0A8T2JXA7_9PIPI</name>
<dbReference type="PANTHER" id="PTHR46229">
    <property type="entry name" value="BOLA TRANSCRIPTION REGULATOR"/>
    <property type="match status" value="1"/>
</dbReference>
<dbReference type="InterPro" id="IPR036065">
    <property type="entry name" value="BolA-like_sf"/>
</dbReference>
<feature type="chain" id="PRO_5035805329" evidence="4">
    <location>
        <begin position="19"/>
        <end position="132"/>
    </location>
</feature>
<dbReference type="OrthoDB" id="4983at2759"/>
<dbReference type="AlphaFoldDB" id="A0A8T2JXA7"/>
<dbReference type="InterPro" id="IPR002634">
    <property type="entry name" value="BolA"/>
</dbReference>
<evidence type="ECO:0000256" key="4">
    <source>
        <dbReference type="SAM" id="SignalP"/>
    </source>
</evidence>
<dbReference type="SUPFAM" id="SSF82657">
    <property type="entry name" value="BolA-like"/>
    <property type="match status" value="1"/>
</dbReference>